<accession>X0ULF6</accession>
<evidence type="ECO:0000313" key="2">
    <source>
        <dbReference type="EMBL" id="GAG01188.1"/>
    </source>
</evidence>
<dbReference type="Pfam" id="PF06445">
    <property type="entry name" value="GyrI-like"/>
    <property type="match status" value="1"/>
</dbReference>
<dbReference type="InterPro" id="IPR029442">
    <property type="entry name" value="GyrI-like"/>
</dbReference>
<dbReference type="SUPFAM" id="SSF55136">
    <property type="entry name" value="Probable bacterial effector-binding domain"/>
    <property type="match status" value="1"/>
</dbReference>
<evidence type="ECO:0000259" key="1">
    <source>
        <dbReference type="SMART" id="SM00871"/>
    </source>
</evidence>
<reference evidence="2" key="1">
    <citation type="journal article" date="2014" name="Front. Microbiol.">
        <title>High frequency of phylogenetically diverse reductive dehalogenase-homologous genes in deep subseafloor sedimentary metagenomes.</title>
        <authorList>
            <person name="Kawai M."/>
            <person name="Futagami T."/>
            <person name="Toyoda A."/>
            <person name="Takaki Y."/>
            <person name="Nishi S."/>
            <person name="Hori S."/>
            <person name="Arai W."/>
            <person name="Tsubouchi T."/>
            <person name="Morono Y."/>
            <person name="Uchiyama I."/>
            <person name="Ito T."/>
            <person name="Fujiyama A."/>
            <person name="Inagaki F."/>
            <person name="Takami H."/>
        </authorList>
    </citation>
    <scope>NUCLEOTIDE SEQUENCE</scope>
    <source>
        <strain evidence="2">Expedition CK06-06</strain>
    </source>
</reference>
<dbReference type="InterPro" id="IPR011256">
    <property type="entry name" value="Reg_factor_effector_dom_sf"/>
</dbReference>
<dbReference type="Gene3D" id="3.20.80.10">
    <property type="entry name" value="Regulatory factor, effector binding domain"/>
    <property type="match status" value="1"/>
</dbReference>
<comment type="caution">
    <text evidence="2">The sequence shown here is derived from an EMBL/GenBank/DDBJ whole genome shotgun (WGS) entry which is preliminary data.</text>
</comment>
<dbReference type="AlphaFoldDB" id="X0ULF6"/>
<dbReference type="InterPro" id="IPR010499">
    <property type="entry name" value="AraC_E-bd"/>
</dbReference>
<protein>
    <recommendedName>
        <fullName evidence="1">AraC effector-binding domain-containing protein</fullName>
    </recommendedName>
</protein>
<dbReference type="EMBL" id="BARS01025159">
    <property type="protein sequence ID" value="GAG01188.1"/>
    <property type="molecule type" value="Genomic_DNA"/>
</dbReference>
<sequence length="153" mass="16493">MAYEIEIREAKAQPVLRIRITTTMVEMSSLLGALFGETFACAGSLGATPCGPPFARYHTWGGAEIELEAGVPVLQPVEGKGRVLAGELPGGRVAATWHIGPYDTIGGAYGALERWMGAQGLEPAGAPWEVYWSDPQEVPDPSQWKTEVIWPIK</sequence>
<feature type="domain" description="AraC effector-binding" evidence="1">
    <location>
        <begin position="3"/>
        <end position="153"/>
    </location>
</feature>
<proteinExistence type="predicted"/>
<dbReference type="SMART" id="SM00871">
    <property type="entry name" value="AraC_E_bind"/>
    <property type="match status" value="1"/>
</dbReference>
<gene>
    <name evidence="2" type="ORF">S01H1_39807</name>
</gene>
<name>X0ULF6_9ZZZZ</name>
<organism evidence="2">
    <name type="scientific">marine sediment metagenome</name>
    <dbReference type="NCBI Taxonomy" id="412755"/>
    <lineage>
        <taxon>unclassified sequences</taxon>
        <taxon>metagenomes</taxon>
        <taxon>ecological metagenomes</taxon>
    </lineage>
</organism>